<dbReference type="InterPro" id="IPR011698">
    <property type="entry name" value="GATase_3"/>
</dbReference>
<accession>A0ABR8VE19</accession>
<keyword evidence="3" id="KW-0169">Cobalamin biosynthesis</keyword>
<evidence type="ECO:0000256" key="1">
    <source>
        <dbReference type="ARBA" id="ARBA00001946"/>
    </source>
</evidence>
<comment type="caution">
    <text evidence="11">The sequence shown here is derived from an EMBL/GenBank/DDBJ whole genome shotgun (WGS) entry which is preliminary data.</text>
</comment>
<keyword evidence="7" id="KW-0460">Magnesium</keyword>
<evidence type="ECO:0000256" key="5">
    <source>
        <dbReference type="ARBA" id="ARBA00022741"/>
    </source>
</evidence>
<dbReference type="Pfam" id="PF07685">
    <property type="entry name" value="GATase_3"/>
    <property type="match status" value="1"/>
</dbReference>
<dbReference type="PROSITE" id="PS51274">
    <property type="entry name" value="GATASE_COBBQ"/>
    <property type="match status" value="1"/>
</dbReference>
<evidence type="ECO:0000256" key="4">
    <source>
        <dbReference type="ARBA" id="ARBA00022598"/>
    </source>
</evidence>
<dbReference type="InterPro" id="IPR029062">
    <property type="entry name" value="Class_I_gatase-like"/>
</dbReference>
<dbReference type="InterPro" id="IPR002586">
    <property type="entry name" value="CobQ/CobB/MinD/ParA_Nub-bd_dom"/>
</dbReference>
<dbReference type="EMBL" id="JACSPQ010000019">
    <property type="protein sequence ID" value="MBD8003025.1"/>
    <property type="molecule type" value="Genomic_DNA"/>
</dbReference>
<comment type="cofactor">
    <cofactor evidence="1">
        <name>Mg(2+)</name>
        <dbReference type="ChEBI" id="CHEBI:18420"/>
    </cofactor>
</comment>
<evidence type="ECO:0000256" key="7">
    <source>
        <dbReference type="ARBA" id="ARBA00022842"/>
    </source>
</evidence>
<reference evidence="11 12" key="1">
    <citation type="submission" date="2020-08" db="EMBL/GenBank/DDBJ databases">
        <title>A Genomic Blueprint of the Chicken Gut Microbiome.</title>
        <authorList>
            <person name="Gilroy R."/>
            <person name="Ravi A."/>
            <person name="Getino M."/>
            <person name="Pursley I."/>
            <person name="Horton D.L."/>
            <person name="Alikhan N.-F."/>
            <person name="Baker D."/>
            <person name="Gharbi K."/>
            <person name="Hall N."/>
            <person name="Watson M."/>
            <person name="Adriaenssens E.M."/>
            <person name="Foster-Nyarko E."/>
            <person name="Jarju S."/>
            <person name="Secka A."/>
            <person name="Antonio M."/>
            <person name="Oren A."/>
            <person name="Chaudhuri R."/>
            <person name="La Ragione R.M."/>
            <person name="Hildebrand F."/>
            <person name="Pallen M.J."/>
        </authorList>
    </citation>
    <scope>NUCLEOTIDE SEQUENCE [LARGE SCALE GENOMIC DNA]</scope>
    <source>
        <strain evidence="11 12">Sa1YUN3</strain>
    </source>
</reference>
<dbReference type="SUPFAM" id="SSF52540">
    <property type="entry name" value="P-loop containing nucleoside triphosphate hydrolases"/>
    <property type="match status" value="1"/>
</dbReference>
<dbReference type="Gene3D" id="3.40.50.880">
    <property type="match status" value="1"/>
</dbReference>
<dbReference type="SUPFAM" id="SSF52317">
    <property type="entry name" value="Class I glutamine amidotransferase-like"/>
    <property type="match status" value="1"/>
</dbReference>
<dbReference type="Proteomes" id="UP000616346">
    <property type="component" value="Unassembled WGS sequence"/>
</dbReference>
<dbReference type="InterPro" id="IPR027417">
    <property type="entry name" value="P-loop_NTPase"/>
</dbReference>
<name>A0ABR8VE19_9BACT</name>
<sequence length="440" mass="49407">MKPQLLIGAINSASGKTVLTAGLLRALKHRGLQVQPFKCGPDYIDPQYHAAASGRESVNLDTWLASKQHVQQIYNQYAENADACIAEGMMGLFDGYRRTQGSSAEIAKLLNLPVVLVVNARSLAYSVAPMLYGFKHFHSSTRIIGVIFSQVASASHYSFLKEACADAGLESLGYLPADESLRMPSKYTALTQAAKQEMDELAERAAVWVEKHIDIDKLLNLCIRPFPCSYRLPYVQDMPADCARRTVPRLQIAVARDAAFNFIYHENLDRLQEVGKLTFFSPLYSKDLPKADIVYLPGGYPELFARQLHRRKAMMEQLRDYVESGGKVWAEGGGMTLFSRSITTQRGTTYEMANILPLTCTLENARLHLGYRTAEYNGVVLRGHECHYSSLLNSDALPAVSQLYNVRGIKVNTPLYRYKNLIAGYTHWYWGETDILKVWE</sequence>
<dbReference type="NCBIfam" id="TIGR00379">
    <property type="entry name" value="cobB"/>
    <property type="match status" value="1"/>
</dbReference>
<evidence type="ECO:0000259" key="9">
    <source>
        <dbReference type="Pfam" id="PF01656"/>
    </source>
</evidence>
<feature type="domain" description="CobB/CobQ-like glutamine amidotransferase" evidence="10">
    <location>
        <begin position="251"/>
        <end position="432"/>
    </location>
</feature>
<feature type="domain" description="CobQ/CobB/MinD/ParA nucleotide binding" evidence="9">
    <location>
        <begin position="9"/>
        <end position="183"/>
    </location>
</feature>
<evidence type="ECO:0000313" key="12">
    <source>
        <dbReference type="Proteomes" id="UP000616346"/>
    </source>
</evidence>
<proteinExistence type="predicted"/>
<dbReference type="RefSeq" id="WP_191710695.1">
    <property type="nucleotide sequence ID" value="NZ_JACSPQ010000019.1"/>
</dbReference>
<evidence type="ECO:0000313" key="11">
    <source>
        <dbReference type="EMBL" id="MBD8003025.1"/>
    </source>
</evidence>
<keyword evidence="4" id="KW-0436">Ligase</keyword>
<keyword evidence="5" id="KW-0547">Nucleotide-binding</keyword>
<dbReference type="InterPro" id="IPR004484">
    <property type="entry name" value="CbiA/CobB_synth"/>
</dbReference>
<dbReference type="PANTHER" id="PTHR43873:SF1">
    <property type="entry name" value="COBYRINATE A,C-DIAMIDE SYNTHASE"/>
    <property type="match status" value="1"/>
</dbReference>
<evidence type="ECO:0000256" key="3">
    <source>
        <dbReference type="ARBA" id="ARBA00022573"/>
    </source>
</evidence>
<dbReference type="Pfam" id="PF01656">
    <property type="entry name" value="CbiA"/>
    <property type="match status" value="1"/>
</dbReference>
<dbReference type="NCBIfam" id="NF002204">
    <property type="entry name" value="PRK01077.1"/>
    <property type="match status" value="1"/>
</dbReference>
<dbReference type="PANTHER" id="PTHR43873">
    <property type="entry name" value="COBYRINATE A,C-DIAMIDE SYNTHASE"/>
    <property type="match status" value="1"/>
</dbReference>
<dbReference type="Gene3D" id="3.40.50.300">
    <property type="entry name" value="P-loop containing nucleotide triphosphate hydrolases"/>
    <property type="match status" value="2"/>
</dbReference>
<protein>
    <submittedName>
        <fullName evidence="11">Cobyrinate a,c-diamide synthase</fullName>
    </submittedName>
</protein>
<keyword evidence="6" id="KW-0067">ATP-binding</keyword>
<evidence type="ECO:0000256" key="2">
    <source>
        <dbReference type="ARBA" id="ARBA00004953"/>
    </source>
</evidence>
<evidence type="ECO:0000256" key="6">
    <source>
        <dbReference type="ARBA" id="ARBA00022840"/>
    </source>
</evidence>
<evidence type="ECO:0000256" key="8">
    <source>
        <dbReference type="ARBA" id="ARBA00022962"/>
    </source>
</evidence>
<organism evidence="11 12">
    <name type="scientific">Phocaeicola faecium</name>
    <dbReference type="NCBI Taxonomy" id="2762213"/>
    <lineage>
        <taxon>Bacteria</taxon>
        <taxon>Pseudomonadati</taxon>
        <taxon>Bacteroidota</taxon>
        <taxon>Bacteroidia</taxon>
        <taxon>Bacteroidales</taxon>
        <taxon>Bacteroidaceae</taxon>
        <taxon>Phocaeicola</taxon>
    </lineage>
</organism>
<keyword evidence="12" id="KW-1185">Reference proteome</keyword>
<gene>
    <name evidence="11" type="ORF">H9626_12515</name>
</gene>
<comment type="pathway">
    <text evidence="2">Cofactor biosynthesis; adenosylcobalamin biosynthesis.</text>
</comment>
<evidence type="ECO:0000259" key="10">
    <source>
        <dbReference type="Pfam" id="PF07685"/>
    </source>
</evidence>
<dbReference type="CDD" id="cd03130">
    <property type="entry name" value="GATase1_CobB"/>
    <property type="match status" value="1"/>
</dbReference>
<keyword evidence="8" id="KW-0315">Glutamine amidotransferase</keyword>